<comment type="pathway">
    <text evidence="3 10">Carbohydrate metabolism; galactose metabolism.</text>
</comment>
<dbReference type="PANTHER" id="PTHR43725:SF53">
    <property type="entry name" value="UDP-ARABINOSE 4-EPIMERASE 1"/>
    <property type="match status" value="1"/>
</dbReference>
<dbReference type="Proteomes" id="UP000677668">
    <property type="component" value="Chromosome 1"/>
</dbReference>
<evidence type="ECO:0000256" key="7">
    <source>
        <dbReference type="ARBA" id="ARBA00023027"/>
    </source>
</evidence>
<dbReference type="RefSeq" id="WP_211422839.1">
    <property type="nucleotide sequence ID" value="NZ_CP072642.1"/>
</dbReference>
<keyword evidence="13" id="KW-1185">Reference proteome</keyword>
<dbReference type="NCBIfam" id="TIGR01179">
    <property type="entry name" value="galE"/>
    <property type="match status" value="1"/>
</dbReference>
<evidence type="ECO:0000313" key="13">
    <source>
        <dbReference type="Proteomes" id="UP000677668"/>
    </source>
</evidence>
<comment type="cofactor">
    <cofactor evidence="2 10">
        <name>NAD(+)</name>
        <dbReference type="ChEBI" id="CHEBI:57540"/>
    </cofactor>
</comment>
<evidence type="ECO:0000256" key="10">
    <source>
        <dbReference type="RuleBase" id="RU366046"/>
    </source>
</evidence>
<keyword evidence="7 10" id="KW-0520">NAD</keyword>
<evidence type="ECO:0000256" key="5">
    <source>
        <dbReference type="ARBA" id="ARBA00013189"/>
    </source>
</evidence>
<dbReference type="InterPro" id="IPR036291">
    <property type="entry name" value="NAD(P)-bd_dom_sf"/>
</dbReference>
<gene>
    <name evidence="12" type="primary">galE</name>
    <name evidence="12" type="ORF">J8C05_03660</name>
</gene>
<proteinExistence type="inferred from homology"/>
<evidence type="ECO:0000259" key="11">
    <source>
        <dbReference type="Pfam" id="PF01370"/>
    </source>
</evidence>
<protein>
    <recommendedName>
        <fullName evidence="6 10">UDP-glucose 4-epimerase</fullName>
        <ecNumber evidence="5 10">5.1.3.2</ecNumber>
    </recommendedName>
</protein>
<sequence>MTILITGGAGYIGSVTVEHLQRAKRPVAILDNLSRGHRAAVPAAVPLYVGDIGDRDLVRRVIREQNITACIHFAALALVPESVADPARYYDNNVGQCQILLDTLHEAGIRRFVFSSTCATYGLPQSIPMTESHPQQPITPYGWSKLFVERILADYDRAYGLRFVALRYFNAAGATVIHGEDHEPETHLIPNVLRVAGGRAEAVEVYGNDYPTPDGTAIRDYIHVSDLAAAHIAALDALADDQPSAFLNLGTGQGHSVLEVIETARRVTGHAIPTRIRARRPGDPPQLVADSRAAQDYLCWRPAQSDLEDIIRSAWQWHSRHPDGYPKETA</sequence>
<evidence type="ECO:0000313" key="12">
    <source>
        <dbReference type="EMBL" id="QUV94553.1"/>
    </source>
</evidence>
<dbReference type="PANTHER" id="PTHR43725">
    <property type="entry name" value="UDP-GLUCOSE 4-EPIMERASE"/>
    <property type="match status" value="1"/>
</dbReference>
<evidence type="ECO:0000256" key="6">
    <source>
        <dbReference type="ARBA" id="ARBA00018569"/>
    </source>
</evidence>
<dbReference type="EC" id="5.1.3.2" evidence="5 10"/>
<evidence type="ECO:0000256" key="9">
    <source>
        <dbReference type="ARBA" id="ARBA00023277"/>
    </source>
</evidence>
<name>A0ABX8B0Q9_9BACT</name>
<comment type="similarity">
    <text evidence="4 10">Belongs to the NAD(P)-dependent epimerase/dehydratase family.</text>
</comment>
<dbReference type="EMBL" id="CP072642">
    <property type="protein sequence ID" value="QUV94553.1"/>
    <property type="molecule type" value="Genomic_DNA"/>
</dbReference>
<comment type="subunit">
    <text evidence="10">Homodimer.</text>
</comment>
<feature type="domain" description="NAD-dependent epimerase/dehydratase" evidence="11">
    <location>
        <begin position="3"/>
        <end position="250"/>
    </location>
</feature>
<evidence type="ECO:0000256" key="2">
    <source>
        <dbReference type="ARBA" id="ARBA00001911"/>
    </source>
</evidence>
<evidence type="ECO:0000256" key="8">
    <source>
        <dbReference type="ARBA" id="ARBA00023235"/>
    </source>
</evidence>
<comment type="catalytic activity">
    <reaction evidence="1 10">
        <text>UDP-alpha-D-glucose = UDP-alpha-D-galactose</text>
        <dbReference type="Rhea" id="RHEA:22168"/>
        <dbReference type="ChEBI" id="CHEBI:58885"/>
        <dbReference type="ChEBI" id="CHEBI:66914"/>
        <dbReference type="EC" id="5.1.3.2"/>
    </reaction>
</comment>
<keyword evidence="8 10" id="KW-0413">Isomerase</keyword>
<dbReference type="GO" id="GO:0003978">
    <property type="term" value="F:UDP-glucose 4-epimerase activity"/>
    <property type="evidence" value="ECO:0007669"/>
    <property type="project" value="UniProtKB-EC"/>
</dbReference>
<reference evidence="12 13" key="1">
    <citation type="submission" date="2021-03" db="EMBL/GenBank/DDBJ databases">
        <title>Genomic and phenotypic characterization of Chloracidobacterium isolates provides evidence for multiple species.</title>
        <authorList>
            <person name="Saini M.K."/>
            <person name="Costas A.M.G."/>
            <person name="Tank M."/>
            <person name="Bryant D.A."/>
        </authorList>
    </citation>
    <scope>NUCLEOTIDE SEQUENCE [LARGE SCALE GENOMIC DNA]</scope>
    <source>
        <strain evidence="12 13">N</strain>
    </source>
</reference>
<organism evidence="12 13">
    <name type="scientific">Chloracidobacterium sp. N</name>
    <dbReference type="NCBI Taxonomy" id="2821540"/>
    <lineage>
        <taxon>Bacteria</taxon>
        <taxon>Pseudomonadati</taxon>
        <taxon>Acidobacteriota</taxon>
        <taxon>Terriglobia</taxon>
        <taxon>Terriglobales</taxon>
        <taxon>Acidobacteriaceae</taxon>
        <taxon>Chloracidobacterium</taxon>
        <taxon>Chloracidobacterium aggregatum</taxon>
    </lineage>
</organism>
<evidence type="ECO:0000256" key="3">
    <source>
        <dbReference type="ARBA" id="ARBA00004947"/>
    </source>
</evidence>
<dbReference type="CDD" id="cd05247">
    <property type="entry name" value="UDP_G4E_1_SDR_e"/>
    <property type="match status" value="1"/>
</dbReference>
<dbReference type="Pfam" id="PF01370">
    <property type="entry name" value="Epimerase"/>
    <property type="match status" value="1"/>
</dbReference>
<dbReference type="Gene3D" id="3.90.25.10">
    <property type="entry name" value="UDP-galactose 4-epimerase, domain 1"/>
    <property type="match status" value="1"/>
</dbReference>
<accession>A0ABX8B0Q9</accession>
<dbReference type="InterPro" id="IPR005886">
    <property type="entry name" value="UDP_G4E"/>
</dbReference>
<dbReference type="InterPro" id="IPR001509">
    <property type="entry name" value="Epimerase_deHydtase"/>
</dbReference>
<evidence type="ECO:0000256" key="4">
    <source>
        <dbReference type="ARBA" id="ARBA00007637"/>
    </source>
</evidence>
<dbReference type="Gene3D" id="3.40.50.720">
    <property type="entry name" value="NAD(P)-binding Rossmann-like Domain"/>
    <property type="match status" value="1"/>
</dbReference>
<evidence type="ECO:0000256" key="1">
    <source>
        <dbReference type="ARBA" id="ARBA00000083"/>
    </source>
</evidence>
<dbReference type="SUPFAM" id="SSF51735">
    <property type="entry name" value="NAD(P)-binding Rossmann-fold domains"/>
    <property type="match status" value="1"/>
</dbReference>
<keyword evidence="9 10" id="KW-0119">Carbohydrate metabolism</keyword>